<comment type="caution">
    <text evidence="10">The sequence shown here is derived from an EMBL/GenBank/DDBJ whole genome shotgun (WGS) entry which is preliminary data.</text>
</comment>
<evidence type="ECO:0000256" key="5">
    <source>
        <dbReference type="ARBA" id="ARBA00023125"/>
    </source>
</evidence>
<dbReference type="PANTHER" id="PTHR46011:SF6">
    <property type="entry name" value="HIGH ZINC ACTIVATED NUCLEAR RECEPTOR PROTEIN"/>
    <property type="match status" value="1"/>
</dbReference>
<dbReference type="SUPFAM" id="SSF57716">
    <property type="entry name" value="Glucocorticoid receptor-like (DNA-binding domain)"/>
    <property type="match status" value="1"/>
</dbReference>
<keyword evidence="2" id="KW-0863">Zinc-finger</keyword>
<evidence type="ECO:0000313" key="10">
    <source>
        <dbReference type="EMBL" id="KAK0409178.1"/>
    </source>
</evidence>
<reference evidence="10" key="1">
    <citation type="submission" date="2023-06" db="EMBL/GenBank/DDBJ databases">
        <title>Genomic analysis of the entomopathogenic nematode Steinernema hermaphroditum.</title>
        <authorList>
            <person name="Schwarz E.M."/>
            <person name="Heppert J.K."/>
            <person name="Baniya A."/>
            <person name="Schwartz H.T."/>
            <person name="Tan C.-H."/>
            <person name="Antoshechkin I."/>
            <person name="Sternberg P.W."/>
            <person name="Goodrich-Blair H."/>
            <person name="Dillman A.R."/>
        </authorList>
    </citation>
    <scope>NUCLEOTIDE SEQUENCE</scope>
    <source>
        <strain evidence="10">PS9179</strain>
        <tissue evidence="10">Whole animal</tissue>
    </source>
</reference>
<evidence type="ECO:0000256" key="4">
    <source>
        <dbReference type="ARBA" id="ARBA00023015"/>
    </source>
</evidence>
<dbReference type="Gene3D" id="3.30.50.10">
    <property type="entry name" value="Erythroid Transcription Factor GATA-1, subunit A"/>
    <property type="match status" value="1"/>
</dbReference>
<dbReference type="GO" id="GO:0008270">
    <property type="term" value="F:zinc ion binding"/>
    <property type="evidence" value="ECO:0007669"/>
    <property type="project" value="UniProtKB-KW"/>
</dbReference>
<dbReference type="GO" id="GO:0003700">
    <property type="term" value="F:DNA-binding transcription factor activity"/>
    <property type="evidence" value="ECO:0007669"/>
    <property type="project" value="InterPro"/>
</dbReference>
<evidence type="ECO:0000256" key="1">
    <source>
        <dbReference type="ARBA" id="ARBA00022723"/>
    </source>
</evidence>
<dbReference type="PROSITE" id="PS51030">
    <property type="entry name" value="NUCLEAR_REC_DBD_2"/>
    <property type="match status" value="1"/>
</dbReference>
<evidence type="ECO:0000256" key="6">
    <source>
        <dbReference type="ARBA" id="ARBA00023163"/>
    </source>
</evidence>
<dbReference type="InterPro" id="IPR001628">
    <property type="entry name" value="Znf_hrmn_rcpt"/>
</dbReference>
<keyword evidence="1" id="KW-0479">Metal-binding</keyword>
<protein>
    <recommendedName>
        <fullName evidence="9">Nuclear receptor domain-containing protein</fullName>
    </recommendedName>
</protein>
<dbReference type="PANTHER" id="PTHR46011">
    <property type="entry name" value="NUCLEAR HORMONE RECEPTOR FAMILY MEMBER NHR-86-RELATED"/>
    <property type="match status" value="1"/>
</dbReference>
<keyword evidence="6" id="KW-0804">Transcription</keyword>
<accession>A0AA39HNK2</accession>
<keyword evidence="8" id="KW-0539">Nucleus</keyword>
<dbReference type="EMBL" id="JAUCMV010000003">
    <property type="protein sequence ID" value="KAK0409178.1"/>
    <property type="molecule type" value="Genomic_DNA"/>
</dbReference>
<keyword evidence="11" id="KW-1185">Reference proteome</keyword>
<evidence type="ECO:0000256" key="2">
    <source>
        <dbReference type="ARBA" id="ARBA00022771"/>
    </source>
</evidence>
<dbReference type="GO" id="GO:0005634">
    <property type="term" value="C:nucleus"/>
    <property type="evidence" value="ECO:0007669"/>
    <property type="project" value="TreeGrafter"/>
</dbReference>
<evidence type="ECO:0000256" key="7">
    <source>
        <dbReference type="ARBA" id="ARBA00023170"/>
    </source>
</evidence>
<evidence type="ECO:0000259" key="9">
    <source>
        <dbReference type="PROSITE" id="PS51030"/>
    </source>
</evidence>
<dbReference type="InterPro" id="IPR013088">
    <property type="entry name" value="Znf_NHR/GATA"/>
</dbReference>
<dbReference type="Pfam" id="PF00105">
    <property type="entry name" value="zf-C4"/>
    <property type="match status" value="1"/>
</dbReference>
<dbReference type="AlphaFoldDB" id="A0AA39HNK2"/>
<evidence type="ECO:0000256" key="3">
    <source>
        <dbReference type="ARBA" id="ARBA00022833"/>
    </source>
</evidence>
<keyword evidence="7" id="KW-0675">Receptor</keyword>
<dbReference type="SMART" id="SM00399">
    <property type="entry name" value="ZnF_C4"/>
    <property type="match status" value="1"/>
</dbReference>
<gene>
    <name evidence="10" type="ORF">QR680_004387</name>
</gene>
<organism evidence="10 11">
    <name type="scientific">Steinernema hermaphroditum</name>
    <dbReference type="NCBI Taxonomy" id="289476"/>
    <lineage>
        <taxon>Eukaryota</taxon>
        <taxon>Metazoa</taxon>
        <taxon>Ecdysozoa</taxon>
        <taxon>Nematoda</taxon>
        <taxon>Chromadorea</taxon>
        <taxon>Rhabditida</taxon>
        <taxon>Tylenchina</taxon>
        <taxon>Panagrolaimomorpha</taxon>
        <taxon>Strongyloidoidea</taxon>
        <taxon>Steinernematidae</taxon>
        <taxon>Steinernema</taxon>
    </lineage>
</organism>
<dbReference type="Proteomes" id="UP001175271">
    <property type="component" value="Unassembled WGS sequence"/>
</dbReference>
<evidence type="ECO:0000313" key="11">
    <source>
        <dbReference type="Proteomes" id="UP001175271"/>
    </source>
</evidence>
<name>A0AA39HNK2_9BILA</name>
<keyword evidence="4" id="KW-0805">Transcription regulation</keyword>
<proteinExistence type="predicted"/>
<feature type="domain" description="Nuclear receptor" evidence="9">
    <location>
        <begin position="4"/>
        <end position="86"/>
    </location>
</feature>
<sequence>MPEAELCPVCFKQAPVCYNFGGVCCRSCAAFFRRAIRSGKEPTCARNQLLCNRHSVTVSSGNNIGCKKCRLDRCFVQGMRPKFVHYANPKTESWVQTGDAHCKEELPCLELDAYRPSYSLSSMSWNCDLPILSGVTKALKEAYRYRRQVTMDVMKHRGTSESGERFCHFGHHRFLLYDELKVFHYLMDRLPIIGDLDEAVREQMFKNTVPYYSVFIRILSNIQQGCADKTRFYPYPNVYVDLEFYKMIKFLMPRATQGSLCKKPEDLADVAELLISNAQYGLNHGVSVAMEVIRTEEDLAALLLLIVILANDFNKTDKVWYEPISQLKDIWKDLDLHYRTTHRDPSAWGNLILFLSNLETINENNKKFTKIMHFLLGSSLFDYIEKSRRFHEIQLQKLQYS</sequence>
<evidence type="ECO:0000256" key="8">
    <source>
        <dbReference type="ARBA" id="ARBA00023242"/>
    </source>
</evidence>
<dbReference type="GO" id="GO:0043565">
    <property type="term" value="F:sequence-specific DNA binding"/>
    <property type="evidence" value="ECO:0007669"/>
    <property type="project" value="InterPro"/>
</dbReference>
<keyword evidence="3" id="KW-0862">Zinc</keyword>
<keyword evidence="5" id="KW-0238">DNA-binding</keyword>
<dbReference type="PROSITE" id="PS00031">
    <property type="entry name" value="NUCLEAR_REC_DBD_1"/>
    <property type="match status" value="1"/>
</dbReference>